<keyword evidence="3" id="KW-1185">Reference proteome</keyword>
<dbReference type="GeneID" id="91096113"/>
<organism evidence="2 3">
    <name type="scientific">Kwoniella dendrophila CBS 6074</name>
    <dbReference type="NCBI Taxonomy" id="1295534"/>
    <lineage>
        <taxon>Eukaryota</taxon>
        <taxon>Fungi</taxon>
        <taxon>Dikarya</taxon>
        <taxon>Basidiomycota</taxon>
        <taxon>Agaricomycotina</taxon>
        <taxon>Tremellomycetes</taxon>
        <taxon>Tremellales</taxon>
        <taxon>Cryptococcaceae</taxon>
        <taxon>Kwoniella</taxon>
    </lineage>
</organism>
<evidence type="ECO:0000256" key="1">
    <source>
        <dbReference type="SAM" id="SignalP"/>
    </source>
</evidence>
<proteinExistence type="predicted"/>
<protein>
    <submittedName>
        <fullName evidence="2">Uncharacterized protein</fullName>
    </submittedName>
</protein>
<reference evidence="2 3" key="1">
    <citation type="submission" date="2024-01" db="EMBL/GenBank/DDBJ databases">
        <title>Comparative genomics of Cryptococcus and Kwoniella reveals pathogenesis evolution and contrasting modes of karyotype evolution via chromosome fusion or intercentromeric recombination.</title>
        <authorList>
            <person name="Coelho M.A."/>
            <person name="David-Palma M."/>
            <person name="Shea T."/>
            <person name="Bowers K."/>
            <person name="McGinley-Smith S."/>
            <person name="Mohammad A.W."/>
            <person name="Gnirke A."/>
            <person name="Yurkov A.M."/>
            <person name="Nowrousian M."/>
            <person name="Sun S."/>
            <person name="Cuomo C.A."/>
            <person name="Heitman J."/>
        </authorList>
    </citation>
    <scope>NUCLEOTIDE SEQUENCE [LARGE SCALE GENOMIC DNA]</scope>
    <source>
        <strain evidence="2 3">CBS 6074</strain>
    </source>
</reference>
<evidence type="ECO:0000313" key="2">
    <source>
        <dbReference type="EMBL" id="WWC90507.1"/>
    </source>
</evidence>
<dbReference type="AlphaFoldDB" id="A0AAX4K0S0"/>
<keyword evidence="1" id="KW-0732">Signal</keyword>
<feature type="signal peptide" evidence="1">
    <location>
        <begin position="1"/>
        <end position="17"/>
    </location>
</feature>
<name>A0AAX4K0S0_9TREE</name>
<dbReference type="RefSeq" id="XP_066077270.1">
    <property type="nucleotide sequence ID" value="XM_066221173.1"/>
</dbReference>
<evidence type="ECO:0000313" key="3">
    <source>
        <dbReference type="Proteomes" id="UP001355207"/>
    </source>
</evidence>
<feature type="chain" id="PRO_5043500678" evidence="1">
    <location>
        <begin position="18"/>
        <end position="321"/>
    </location>
</feature>
<gene>
    <name evidence="2" type="ORF">L201_005443</name>
</gene>
<dbReference type="EMBL" id="CP144104">
    <property type="protein sequence ID" value="WWC90507.1"/>
    <property type="molecule type" value="Genomic_DNA"/>
</dbReference>
<dbReference type="Proteomes" id="UP001355207">
    <property type="component" value="Chromosome 7"/>
</dbReference>
<sequence length="321" mass="35656">MLSYYIFLTTIFSTALAYPVTDYKTATFKLGIPEYTKYTETSNSNSNISPETITKTGAVTVDISFELSDAVEEARKEFLWTTYEHPGDVGSGLGEVIWNMSCTAIARKGFEGNAEFTLKDEKPWIVAGTGDNGIKNGTAGIQCSCSNENCTGAPVIDTLIGFAIVAPRLSLASTPNCQVQPQPTAQHEPKYAAQIKLTIPKHSEWVNSTSQLDYKRGETDILYNFTQKDIHDQKKFEFTWTTQEHQDVSKTYFPTPYWNTTCQIAAGQSFEGIAYFILSDKEPWIKAEDAKPWAGISCREPKCLASACKNDKAPHIDTFLP</sequence>
<accession>A0AAX4K0S0</accession>